<evidence type="ECO:0000256" key="1">
    <source>
        <dbReference type="ARBA" id="ARBA00009861"/>
    </source>
</evidence>
<dbReference type="Pfam" id="PF02458">
    <property type="entry name" value="Transferase"/>
    <property type="match status" value="1"/>
</dbReference>
<comment type="similarity">
    <text evidence="1">Belongs to the plant acyltransferase family.</text>
</comment>
<reference evidence="2 3" key="1">
    <citation type="journal article" date="2024" name="G3 (Bethesda)">
        <title>Genome assembly of Hibiscus sabdariffa L. provides insights into metabolisms of medicinal natural products.</title>
        <authorList>
            <person name="Kim T."/>
        </authorList>
    </citation>
    <scope>NUCLEOTIDE SEQUENCE [LARGE SCALE GENOMIC DNA]</scope>
    <source>
        <strain evidence="2">TK-2024</strain>
        <tissue evidence="2">Old leaves</tissue>
    </source>
</reference>
<dbReference type="Gene3D" id="3.30.559.10">
    <property type="entry name" value="Chloramphenicol acetyltransferase-like domain"/>
    <property type="match status" value="1"/>
</dbReference>
<comment type="caution">
    <text evidence="2">The sequence shown here is derived from an EMBL/GenBank/DDBJ whole genome shotgun (WGS) entry which is preliminary data.</text>
</comment>
<dbReference type="Proteomes" id="UP001472677">
    <property type="component" value="Unassembled WGS sequence"/>
</dbReference>
<dbReference type="PANTHER" id="PTHR31642:SF299">
    <property type="entry name" value="OS02G0653400 PROTEIN"/>
    <property type="match status" value="1"/>
</dbReference>
<dbReference type="EMBL" id="JBBPBM010001848">
    <property type="protein sequence ID" value="KAK8481623.1"/>
    <property type="molecule type" value="Genomic_DNA"/>
</dbReference>
<proteinExistence type="inferred from homology"/>
<accession>A0ABR1ZML2</accession>
<keyword evidence="3" id="KW-1185">Reference proteome</keyword>
<evidence type="ECO:0000313" key="3">
    <source>
        <dbReference type="Proteomes" id="UP001472677"/>
    </source>
</evidence>
<organism evidence="2 3">
    <name type="scientific">Hibiscus sabdariffa</name>
    <name type="common">roselle</name>
    <dbReference type="NCBI Taxonomy" id="183260"/>
    <lineage>
        <taxon>Eukaryota</taxon>
        <taxon>Viridiplantae</taxon>
        <taxon>Streptophyta</taxon>
        <taxon>Embryophyta</taxon>
        <taxon>Tracheophyta</taxon>
        <taxon>Spermatophyta</taxon>
        <taxon>Magnoliopsida</taxon>
        <taxon>eudicotyledons</taxon>
        <taxon>Gunneridae</taxon>
        <taxon>Pentapetalae</taxon>
        <taxon>rosids</taxon>
        <taxon>malvids</taxon>
        <taxon>Malvales</taxon>
        <taxon>Malvaceae</taxon>
        <taxon>Malvoideae</taxon>
        <taxon>Hibiscus</taxon>
    </lineage>
</organism>
<sequence>MSNQSATFVPKLSIEAIQTVTPMRMTEPRQTRQVLAGDLVGPGILQRCLNMVQYYRKEREGDSGWLLAGWIKETLGIALMEQPMISGRLRKSEKNDGQLEIVSNDSGIRLIEASIQMNLSEFLESKQREDVEAQLVFWIDIDEQNPQFSPLFYVQVTNFECGGYSIGISCSILLTDLLFKKEFLKVWADIHNKVVNKNNNNQKLPLFYLPGLKSTNGSSLDIITSSSSKNAGKTIIFKIDAGTERPGSEWCRKMASSCLKEAENKLGSVVGGEFSLFVNESFEAIKVESCSKQGVLERGMEINQAKWDELGANGVSFRDGNKPALVSYWIRSVLGGFVIVMPWVEEDASTVNVIVTIPNQKNEWVKMSFTSPFFLA</sequence>
<dbReference type="PANTHER" id="PTHR31642">
    <property type="entry name" value="TRICHOTHECENE 3-O-ACETYLTRANSFERASE"/>
    <property type="match status" value="1"/>
</dbReference>
<evidence type="ECO:0000313" key="2">
    <source>
        <dbReference type="EMBL" id="KAK8481623.1"/>
    </source>
</evidence>
<name>A0ABR1ZML2_9ROSI</name>
<dbReference type="InterPro" id="IPR023213">
    <property type="entry name" value="CAT-like_dom_sf"/>
</dbReference>
<protein>
    <recommendedName>
        <fullName evidence="4">Taxadien-5-alpha-ol O-acetyltransferase</fullName>
    </recommendedName>
</protein>
<dbReference type="InterPro" id="IPR050317">
    <property type="entry name" value="Plant_Fungal_Acyltransferase"/>
</dbReference>
<gene>
    <name evidence="2" type="ORF">V6N12_032753</name>
</gene>
<evidence type="ECO:0008006" key="4">
    <source>
        <dbReference type="Google" id="ProtNLM"/>
    </source>
</evidence>